<sequence length="68" mass="7810">MSVIDVLLSALSSTDDKDSTNRGTVPMFAGELQAVATVVLVVFYYNNYEERKCKCISKYDFRWVHKKQ</sequence>
<protein>
    <submittedName>
        <fullName evidence="2">Uncharacterized protein</fullName>
    </submittedName>
</protein>
<reference evidence="2" key="2">
    <citation type="journal article" date="2024" name="Plant">
        <title>Genomic evolution and insights into agronomic trait innovations of Sesamum species.</title>
        <authorList>
            <person name="Miao H."/>
            <person name="Wang L."/>
            <person name="Qu L."/>
            <person name="Liu H."/>
            <person name="Sun Y."/>
            <person name="Le M."/>
            <person name="Wang Q."/>
            <person name="Wei S."/>
            <person name="Zheng Y."/>
            <person name="Lin W."/>
            <person name="Duan Y."/>
            <person name="Cao H."/>
            <person name="Xiong S."/>
            <person name="Wang X."/>
            <person name="Wei L."/>
            <person name="Li C."/>
            <person name="Ma Q."/>
            <person name="Ju M."/>
            <person name="Zhao R."/>
            <person name="Li G."/>
            <person name="Mu C."/>
            <person name="Tian Q."/>
            <person name="Mei H."/>
            <person name="Zhang T."/>
            <person name="Gao T."/>
            <person name="Zhang H."/>
        </authorList>
    </citation>
    <scope>NUCLEOTIDE SEQUENCE</scope>
    <source>
        <strain evidence="2">G01</strain>
    </source>
</reference>
<feature type="transmembrane region" description="Helical" evidence="1">
    <location>
        <begin position="25"/>
        <end position="45"/>
    </location>
</feature>
<evidence type="ECO:0000256" key="1">
    <source>
        <dbReference type="SAM" id="Phobius"/>
    </source>
</evidence>
<name>A0AAW2MTZ4_9LAMI</name>
<comment type="caution">
    <text evidence="2">The sequence shown here is derived from an EMBL/GenBank/DDBJ whole genome shotgun (WGS) entry which is preliminary data.</text>
</comment>
<gene>
    <name evidence="2" type="ORF">Sangu_1548900</name>
</gene>
<organism evidence="2">
    <name type="scientific">Sesamum angustifolium</name>
    <dbReference type="NCBI Taxonomy" id="2727405"/>
    <lineage>
        <taxon>Eukaryota</taxon>
        <taxon>Viridiplantae</taxon>
        <taxon>Streptophyta</taxon>
        <taxon>Embryophyta</taxon>
        <taxon>Tracheophyta</taxon>
        <taxon>Spermatophyta</taxon>
        <taxon>Magnoliopsida</taxon>
        <taxon>eudicotyledons</taxon>
        <taxon>Gunneridae</taxon>
        <taxon>Pentapetalae</taxon>
        <taxon>asterids</taxon>
        <taxon>lamiids</taxon>
        <taxon>Lamiales</taxon>
        <taxon>Pedaliaceae</taxon>
        <taxon>Sesamum</taxon>
    </lineage>
</organism>
<proteinExistence type="predicted"/>
<evidence type="ECO:0000313" key="2">
    <source>
        <dbReference type="EMBL" id="KAL0333927.1"/>
    </source>
</evidence>
<dbReference type="AlphaFoldDB" id="A0AAW2MTZ4"/>
<keyword evidence="1" id="KW-1133">Transmembrane helix</keyword>
<accession>A0AAW2MTZ4</accession>
<keyword evidence="1" id="KW-0812">Transmembrane</keyword>
<keyword evidence="1" id="KW-0472">Membrane</keyword>
<dbReference type="EMBL" id="JACGWK010000009">
    <property type="protein sequence ID" value="KAL0333927.1"/>
    <property type="molecule type" value="Genomic_DNA"/>
</dbReference>
<reference evidence="2" key="1">
    <citation type="submission" date="2020-06" db="EMBL/GenBank/DDBJ databases">
        <authorList>
            <person name="Li T."/>
            <person name="Hu X."/>
            <person name="Zhang T."/>
            <person name="Song X."/>
            <person name="Zhang H."/>
            <person name="Dai N."/>
            <person name="Sheng W."/>
            <person name="Hou X."/>
            <person name="Wei L."/>
        </authorList>
    </citation>
    <scope>NUCLEOTIDE SEQUENCE</scope>
    <source>
        <strain evidence="2">G01</strain>
        <tissue evidence="2">Leaf</tissue>
    </source>
</reference>